<dbReference type="InterPro" id="IPR017439">
    <property type="entry name" value="Amidohydrolase"/>
</dbReference>
<evidence type="ECO:0000313" key="5">
    <source>
        <dbReference type="EMBL" id="VYT92678.1"/>
    </source>
</evidence>
<dbReference type="GO" id="GO:0004046">
    <property type="term" value="F:aminoacylase activity"/>
    <property type="evidence" value="ECO:0007669"/>
    <property type="project" value="UniProtKB-EC"/>
</dbReference>
<dbReference type="PANTHER" id="PTHR11014:SF63">
    <property type="entry name" value="METALLOPEPTIDASE, PUTATIVE (AFU_ORTHOLOGUE AFUA_6G09600)-RELATED"/>
    <property type="match status" value="1"/>
</dbReference>
<feature type="binding site" evidence="3">
    <location>
        <position position="103"/>
    </location>
    <ligand>
        <name>Mn(2+)</name>
        <dbReference type="ChEBI" id="CHEBI:29035"/>
        <label>2</label>
    </ligand>
</feature>
<protein>
    <submittedName>
        <fullName evidence="5">N-acyl-L-amino acid amidohydrolase</fullName>
        <ecNumber evidence="5">3.5.1.14</ecNumber>
    </submittedName>
</protein>
<evidence type="ECO:0000256" key="3">
    <source>
        <dbReference type="PIRSR" id="PIRSR005962-1"/>
    </source>
</evidence>
<dbReference type="InterPro" id="IPR011650">
    <property type="entry name" value="Peptidase_M20_dimer"/>
</dbReference>
<keyword evidence="3" id="KW-0479">Metal-binding</keyword>
<feature type="binding site" evidence="3">
    <location>
        <position position="105"/>
    </location>
    <ligand>
        <name>Mn(2+)</name>
        <dbReference type="ChEBI" id="CHEBI:29035"/>
        <label>2</label>
    </ligand>
</feature>
<dbReference type="Pfam" id="PF01546">
    <property type="entry name" value="Peptidase_M20"/>
    <property type="match status" value="1"/>
</dbReference>
<reference evidence="5" key="1">
    <citation type="submission" date="2019-11" db="EMBL/GenBank/DDBJ databases">
        <authorList>
            <person name="Feng L."/>
        </authorList>
    </citation>
    <scope>NUCLEOTIDE SEQUENCE</scope>
    <source>
        <strain evidence="5">IbartlettiiLFYP30</strain>
    </source>
</reference>
<dbReference type="PANTHER" id="PTHR11014">
    <property type="entry name" value="PEPTIDASE M20 FAMILY MEMBER"/>
    <property type="match status" value="1"/>
</dbReference>
<name>A0A6N3AR80_9FIRM</name>
<dbReference type="RefSeq" id="WP_156530722.1">
    <property type="nucleotide sequence ID" value="NZ_CACRUE010000022.1"/>
</dbReference>
<feature type="domain" description="Peptidase M20 dimerisation" evidence="4">
    <location>
        <begin position="189"/>
        <end position="280"/>
    </location>
</feature>
<dbReference type="EMBL" id="CACRUE010000022">
    <property type="protein sequence ID" value="VYT92678.1"/>
    <property type="molecule type" value="Genomic_DNA"/>
</dbReference>
<feature type="binding site" evidence="3">
    <location>
        <position position="139"/>
    </location>
    <ligand>
        <name>Mn(2+)</name>
        <dbReference type="ChEBI" id="CHEBI:29035"/>
        <label>2</label>
    </ligand>
</feature>
<dbReference type="SUPFAM" id="SSF53187">
    <property type="entry name" value="Zn-dependent exopeptidases"/>
    <property type="match status" value="1"/>
</dbReference>
<sequence length="392" mass="43040">MNQKLNDLWEKYYKKVYDIRHQIHMNPELGFEEYETSKLVASELEKLGIEVTKNVAKTGVVGLIKGGYPGKTVALRADMDALRINEEGDYEFKSKNPGVMHACGHDGHTASLLGVAMMLNEIKDELHGNVKLIFQPAEEVEGGALPMIKEGVLENPKVDAVFGGHLWGSIEEGKVAVKHGAMMASPDIFTIKIHGKGGHAGVPHASVDPVPIMAQVITALQTIVSRKNDPTNPLVISCCNVHSGECHNAIPTEALIQGTVRTLNNDTRDFAEETIEKFVKGIVESQGASYEFEFIRQFPPLVNDKNMADVLEKAAKKVVGDENVFELATPSMGGEDFAFYTEEVPSSFAFVGMAKDVENPILHHNAKFAWEDKNMKNLAQTLAQVAIDFLNN</sequence>
<gene>
    <name evidence="5" type="primary">amaA_2</name>
    <name evidence="5" type="ORF">IBLFYP30_01339</name>
</gene>
<feature type="binding site" evidence="3">
    <location>
        <position position="364"/>
    </location>
    <ligand>
        <name>Mn(2+)</name>
        <dbReference type="ChEBI" id="CHEBI:29035"/>
        <label>2</label>
    </ligand>
</feature>
<dbReference type="EC" id="3.5.1.14" evidence="5"/>
<dbReference type="Gene3D" id="3.40.630.10">
    <property type="entry name" value="Zn peptidases"/>
    <property type="match status" value="1"/>
</dbReference>
<dbReference type="NCBIfam" id="TIGR01891">
    <property type="entry name" value="amidohydrolases"/>
    <property type="match status" value="1"/>
</dbReference>
<dbReference type="SUPFAM" id="SSF55031">
    <property type="entry name" value="Bacterial exopeptidase dimerisation domain"/>
    <property type="match status" value="1"/>
</dbReference>
<dbReference type="InterPro" id="IPR002933">
    <property type="entry name" value="Peptidase_M20"/>
</dbReference>
<keyword evidence="2 5" id="KW-0378">Hydrolase</keyword>
<comment type="cofactor">
    <cofactor evidence="3">
        <name>Mn(2+)</name>
        <dbReference type="ChEBI" id="CHEBI:29035"/>
    </cofactor>
    <text evidence="3">The Mn(2+) ion enhances activity.</text>
</comment>
<evidence type="ECO:0000256" key="2">
    <source>
        <dbReference type="ARBA" id="ARBA00022801"/>
    </source>
</evidence>
<dbReference type="GO" id="GO:0046872">
    <property type="term" value="F:metal ion binding"/>
    <property type="evidence" value="ECO:0007669"/>
    <property type="project" value="UniProtKB-KW"/>
</dbReference>
<dbReference type="FunFam" id="3.30.70.360:FF:000014">
    <property type="entry name" value="N-acyl-L-amino acid amidohydrolase"/>
    <property type="match status" value="1"/>
</dbReference>
<dbReference type="Pfam" id="PF07687">
    <property type="entry name" value="M20_dimer"/>
    <property type="match status" value="1"/>
</dbReference>
<proteinExistence type="inferred from homology"/>
<evidence type="ECO:0000259" key="4">
    <source>
        <dbReference type="Pfam" id="PF07687"/>
    </source>
</evidence>
<evidence type="ECO:0000256" key="1">
    <source>
        <dbReference type="ARBA" id="ARBA00006153"/>
    </source>
</evidence>
<dbReference type="AlphaFoldDB" id="A0A6N3AR80"/>
<comment type="similarity">
    <text evidence="1">Belongs to the peptidase M20 family.</text>
</comment>
<keyword evidence="3" id="KW-0464">Manganese</keyword>
<accession>A0A6N3AR80</accession>
<feature type="binding site" evidence="3">
    <location>
        <position position="165"/>
    </location>
    <ligand>
        <name>Mn(2+)</name>
        <dbReference type="ChEBI" id="CHEBI:29035"/>
        <label>2</label>
    </ligand>
</feature>
<dbReference type="InterPro" id="IPR036264">
    <property type="entry name" value="Bact_exopeptidase_dim_dom"/>
</dbReference>
<dbReference type="Gene3D" id="3.30.70.360">
    <property type="match status" value="1"/>
</dbReference>
<dbReference type="PIRSF" id="PIRSF005962">
    <property type="entry name" value="Pept_M20D_amidohydro"/>
    <property type="match status" value="1"/>
</dbReference>
<organism evidence="5">
    <name type="scientific">Intestinibacter bartlettii</name>
    <dbReference type="NCBI Taxonomy" id="261299"/>
    <lineage>
        <taxon>Bacteria</taxon>
        <taxon>Bacillati</taxon>
        <taxon>Bacillota</taxon>
        <taxon>Clostridia</taxon>
        <taxon>Peptostreptococcales</taxon>
        <taxon>Peptostreptococcaceae</taxon>
        <taxon>Intestinibacter</taxon>
    </lineage>
</organism>